<comment type="caution">
    <text evidence="1">The sequence shown here is derived from an EMBL/GenBank/DDBJ whole genome shotgun (WGS) entry which is preliminary data.</text>
</comment>
<gene>
    <name evidence="1" type="ORF">EVAR_73121_1</name>
</gene>
<protein>
    <submittedName>
        <fullName evidence="1">Uncharacterized protein</fullName>
    </submittedName>
</protein>
<name>A0A4C1SLK9_EUMVA</name>
<accession>A0A4C1SLK9</accession>
<evidence type="ECO:0000313" key="1">
    <source>
        <dbReference type="EMBL" id="GBP02041.1"/>
    </source>
</evidence>
<keyword evidence="2" id="KW-1185">Reference proteome</keyword>
<proteinExistence type="predicted"/>
<dbReference type="EMBL" id="BGZK01007052">
    <property type="protein sequence ID" value="GBP02041.1"/>
    <property type="molecule type" value="Genomic_DNA"/>
</dbReference>
<dbReference type="Proteomes" id="UP000299102">
    <property type="component" value="Unassembled WGS sequence"/>
</dbReference>
<dbReference type="AlphaFoldDB" id="A0A4C1SLK9"/>
<organism evidence="1 2">
    <name type="scientific">Eumeta variegata</name>
    <name type="common">Bagworm moth</name>
    <name type="synonym">Eumeta japonica</name>
    <dbReference type="NCBI Taxonomy" id="151549"/>
    <lineage>
        <taxon>Eukaryota</taxon>
        <taxon>Metazoa</taxon>
        <taxon>Ecdysozoa</taxon>
        <taxon>Arthropoda</taxon>
        <taxon>Hexapoda</taxon>
        <taxon>Insecta</taxon>
        <taxon>Pterygota</taxon>
        <taxon>Neoptera</taxon>
        <taxon>Endopterygota</taxon>
        <taxon>Lepidoptera</taxon>
        <taxon>Glossata</taxon>
        <taxon>Ditrysia</taxon>
        <taxon>Tineoidea</taxon>
        <taxon>Psychidae</taxon>
        <taxon>Oiketicinae</taxon>
        <taxon>Eumeta</taxon>
    </lineage>
</organism>
<evidence type="ECO:0000313" key="2">
    <source>
        <dbReference type="Proteomes" id="UP000299102"/>
    </source>
</evidence>
<feature type="non-terminal residue" evidence="1">
    <location>
        <position position="46"/>
    </location>
</feature>
<reference evidence="1 2" key="1">
    <citation type="journal article" date="2019" name="Commun. Biol.">
        <title>The bagworm genome reveals a unique fibroin gene that provides high tensile strength.</title>
        <authorList>
            <person name="Kono N."/>
            <person name="Nakamura H."/>
            <person name="Ohtoshi R."/>
            <person name="Tomita M."/>
            <person name="Numata K."/>
            <person name="Arakawa K."/>
        </authorList>
    </citation>
    <scope>NUCLEOTIDE SEQUENCE [LARGE SCALE GENOMIC DNA]</scope>
</reference>
<sequence length="46" mass="5481">MYEVWDMANLEVQVIWDSKPTERQFDESEALMKVIMSDFPAKIPVY</sequence>